<dbReference type="CDD" id="cd00200">
    <property type="entry name" value="WD40"/>
    <property type="match status" value="2"/>
</dbReference>
<gene>
    <name evidence="5" type="ORF">BD410DRAFT_463397</name>
</gene>
<dbReference type="EMBL" id="ML170204">
    <property type="protein sequence ID" value="TDL18729.1"/>
    <property type="molecule type" value="Genomic_DNA"/>
</dbReference>
<reference evidence="5 6" key="1">
    <citation type="submission" date="2018-06" db="EMBL/GenBank/DDBJ databases">
        <title>A transcriptomic atlas of mushroom development highlights an independent origin of complex multicellularity.</title>
        <authorList>
            <consortium name="DOE Joint Genome Institute"/>
            <person name="Krizsan K."/>
            <person name="Almasi E."/>
            <person name="Merenyi Z."/>
            <person name="Sahu N."/>
            <person name="Viragh M."/>
            <person name="Koszo T."/>
            <person name="Mondo S."/>
            <person name="Kiss B."/>
            <person name="Balint B."/>
            <person name="Kues U."/>
            <person name="Barry K."/>
            <person name="Hegedus J.C."/>
            <person name="Henrissat B."/>
            <person name="Johnson J."/>
            <person name="Lipzen A."/>
            <person name="Ohm R."/>
            <person name="Nagy I."/>
            <person name="Pangilinan J."/>
            <person name="Yan J."/>
            <person name="Xiong Y."/>
            <person name="Grigoriev I.V."/>
            <person name="Hibbett D.S."/>
            <person name="Nagy L.G."/>
        </authorList>
    </citation>
    <scope>NUCLEOTIDE SEQUENCE [LARGE SCALE GENOMIC DNA]</scope>
    <source>
        <strain evidence="5 6">SZMC22713</strain>
    </source>
</reference>
<name>A0A4Y7PVW0_9AGAM</name>
<evidence type="ECO:0000256" key="2">
    <source>
        <dbReference type="ARBA" id="ARBA00022737"/>
    </source>
</evidence>
<evidence type="ECO:0000313" key="5">
    <source>
        <dbReference type="EMBL" id="TDL18729.1"/>
    </source>
</evidence>
<feature type="repeat" description="WD" evidence="3">
    <location>
        <begin position="1307"/>
        <end position="1348"/>
    </location>
</feature>
<keyword evidence="2" id="KW-0677">Repeat</keyword>
<dbReference type="SMART" id="SM00320">
    <property type="entry name" value="WD40"/>
    <property type="match status" value="14"/>
</dbReference>
<dbReference type="PANTHER" id="PTHR22847:SF637">
    <property type="entry name" value="WD REPEAT DOMAIN 5B"/>
    <property type="match status" value="1"/>
</dbReference>
<dbReference type="GO" id="GO:1990234">
    <property type="term" value="C:transferase complex"/>
    <property type="evidence" value="ECO:0007669"/>
    <property type="project" value="UniProtKB-ARBA"/>
</dbReference>
<organism evidence="5 6">
    <name type="scientific">Rickenella mellea</name>
    <dbReference type="NCBI Taxonomy" id="50990"/>
    <lineage>
        <taxon>Eukaryota</taxon>
        <taxon>Fungi</taxon>
        <taxon>Dikarya</taxon>
        <taxon>Basidiomycota</taxon>
        <taxon>Agaricomycotina</taxon>
        <taxon>Agaricomycetes</taxon>
        <taxon>Hymenochaetales</taxon>
        <taxon>Rickenellaceae</taxon>
        <taxon>Rickenella</taxon>
    </lineage>
</organism>
<dbReference type="SUPFAM" id="SSF50978">
    <property type="entry name" value="WD40 repeat-like"/>
    <property type="match status" value="2"/>
</dbReference>
<dbReference type="PRINTS" id="PR00320">
    <property type="entry name" value="GPROTEINBRPT"/>
</dbReference>
<dbReference type="PANTHER" id="PTHR22847">
    <property type="entry name" value="WD40 REPEAT PROTEIN"/>
    <property type="match status" value="1"/>
</dbReference>
<dbReference type="InterPro" id="IPR001680">
    <property type="entry name" value="WD40_rpt"/>
</dbReference>
<dbReference type="GO" id="GO:0008233">
    <property type="term" value="F:peptidase activity"/>
    <property type="evidence" value="ECO:0007669"/>
    <property type="project" value="UniProtKB-KW"/>
</dbReference>
<feature type="repeat" description="WD" evidence="3">
    <location>
        <begin position="1199"/>
        <end position="1240"/>
    </location>
</feature>
<dbReference type="VEuPathDB" id="FungiDB:BD410DRAFT_463397"/>
<feature type="repeat" description="WD" evidence="3">
    <location>
        <begin position="988"/>
        <end position="1029"/>
    </location>
</feature>
<feature type="repeat" description="WD" evidence="3">
    <location>
        <begin position="906"/>
        <end position="942"/>
    </location>
</feature>
<dbReference type="InterPro" id="IPR036322">
    <property type="entry name" value="WD40_repeat_dom_sf"/>
</dbReference>
<keyword evidence="5" id="KW-0645">Protease</keyword>
<accession>A0A4Y7PVW0</accession>
<dbReference type="Pfam" id="PF00400">
    <property type="entry name" value="WD40"/>
    <property type="match status" value="13"/>
</dbReference>
<dbReference type="SUPFAM" id="SSF52540">
    <property type="entry name" value="P-loop containing nucleoside triphosphate hydrolases"/>
    <property type="match status" value="1"/>
</dbReference>
<dbReference type="Proteomes" id="UP000294933">
    <property type="component" value="Unassembled WGS sequence"/>
</dbReference>
<dbReference type="STRING" id="50990.A0A4Y7PVW0"/>
<evidence type="ECO:0000256" key="1">
    <source>
        <dbReference type="ARBA" id="ARBA00022574"/>
    </source>
</evidence>
<feature type="repeat" description="WD" evidence="3">
    <location>
        <begin position="1075"/>
        <end position="1113"/>
    </location>
</feature>
<protein>
    <submittedName>
        <fullName evidence="5">Tricorn protease domain 2-containing protein</fullName>
    </submittedName>
</protein>
<dbReference type="GO" id="GO:0006508">
    <property type="term" value="P:proteolysis"/>
    <property type="evidence" value="ECO:0007669"/>
    <property type="project" value="UniProtKB-KW"/>
</dbReference>
<dbReference type="PROSITE" id="PS50082">
    <property type="entry name" value="WD_REPEATS_2"/>
    <property type="match status" value="13"/>
</dbReference>
<feature type="repeat" description="WD" evidence="3">
    <location>
        <begin position="1264"/>
        <end position="1305"/>
    </location>
</feature>
<dbReference type="InterPro" id="IPR015943">
    <property type="entry name" value="WD40/YVTN_repeat-like_dom_sf"/>
</dbReference>
<sequence>MSAKRKSVLDHLGESRQGFLETTLKVGTALGQLHPIGQAVLACVNIVYDKLKDEQQCNELVLKLAQDMACSIGYIQDVEQFATLPQLQQAIKDIRPLFEKARDFIVDFYSHTTALNSIVSSSTSKEVIELTEKFSRFKDQFDRGIAVQSASTLVAMESLLASAKDDELLKELKLPGLERGSPISGCMEGTRGDILARIDEWVQDLSAPNILWLKGFPGAGKSAIASSLVERLRDSHRLGSSFFFERAKSNTTTVTALWRTVAFDLARLYPTARKLITANWEKVAVGAANTVDADKLFRLLIKDSLESTKDVPNGRLPVVVIDALDECGGLEGESSDEREMLLETIKSWLNLPPKFKLVVTSRGEADITQALSLRSRCIELPSGNSVDAQTSNDIKIFLKKLLYATAEEYPDIRPFKWLDVIDELSTQAAGLFIWARTVAKFVGSAYPAEQLKRIQRNGMKAGNMAGLYQLILDISFKESGEDSLQAFREIVGAIVVAKSPLSRSDCMNLLSVNPGMLKFICNRLQSVMDTGDVLRFSHQSFADFLISDENASAFRIDRAKHDRTLAVNCLRVMKTGLRFNICNMVTSYVRNDESPNSDEIAKNPIPTHLSYSCLFWGGHLRSTPFETETLDQVKEFMDERFLYWLEVLSLIRGVHTAAQTLSSVIEWCRANDNDIVTFVKDGIKFLAAFGRAISQSAPHIYLSALPFAPSESKISKQFLHRFRGMLSLYTGKTTHWPAIQCVFEGHTDWVTSVAFSQDGRCIVSGSDDTTIRVWDVETGVSQPFAGHTSSVTSVAFSQDGRRIVSGSIDKTIRVWDVETGVSQIFQGHTGSVTSVAFSRDGKHIVSGSDDITIQVWDVTGVSKTFQGHTESVTSVAFSQDDRCIVSGSKDETIRVWDVETGLSQTFQGHDSWVTSVAFSHDGKHIVSGSFDMTIRVWDAETGVPQSFQGHTEPVTSVAFSHGGKHIVSGSFDMTIRVWDAETGISQPFQGHTGWVTSAAFSQDGKRIVSGSSDRTIRLWDAETNGVISRRQNEWHTDKVNSVAFSQDGKRIVSGSMDHTIRVWDMFTGSAVPVAFKGPTASVNSVAFSQGMVSGSWGNMFQVWDVETGGTVSGPVTVGSTVDSIAISQDGKHVASSSNRTIRVWNAETGELVSGPFEGHTESVTSVVFSQDGKRVVSGSEDKTILVWDVATGNAVAGPYRRHTSYVQSVAFSQDGRHIVSGSFDDTIRIWHLKTGNFISAPLKKRNVSKPLWDAETPDVISRSFEGHTDWVYSVAISQDGKRIVSGSSDWTVRVWDAETGDVVAGPFKGHTNRVNSVAISQDGKRIVSGSTDKTIRVWNADTNDVISEVSAMGLLRGTKIPPTSDSSKLVDDFDVVDGWLVRSDSAKLFWIPPWNRIGFWLPRTTAIISEDSARIDYSHFVHGTSWHQCKTWED</sequence>
<evidence type="ECO:0000313" key="6">
    <source>
        <dbReference type="Proteomes" id="UP000294933"/>
    </source>
</evidence>
<dbReference type="PROSITE" id="PS50294">
    <property type="entry name" value="WD_REPEATS_REGION"/>
    <property type="match status" value="12"/>
</dbReference>
<feature type="repeat" description="WD" evidence="3">
    <location>
        <begin position="1156"/>
        <end position="1197"/>
    </location>
</feature>
<evidence type="ECO:0000256" key="3">
    <source>
        <dbReference type="PROSITE-ProRule" id="PRU00221"/>
    </source>
</evidence>
<dbReference type="Gene3D" id="3.40.50.300">
    <property type="entry name" value="P-loop containing nucleotide triphosphate hydrolases"/>
    <property type="match status" value="1"/>
</dbReference>
<dbReference type="InterPro" id="IPR056884">
    <property type="entry name" value="NPHP3-like_N"/>
</dbReference>
<feature type="domain" description="Nephrocystin 3-like N-terminal" evidence="4">
    <location>
        <begin position="198"/>
        <end position="362"/>
    </location>
</feature>
<keyword evidence="5" id="KW-0378">Hydrolase</keyword>
<keyword evidence="6" id="KW-1185">Reference proteome</keyword>
<feature type="repeat" description="WD" evidence="3">
    <location>
        <begin position="1032"/>
        <end position="1073"/>
    </location>
</feature>
<dbReference type="Gene3D" id="2.130.10.10">
    <property type="entry name" value="YVTN repeat-like/Quinoprotein amine dehydrogenase"/>
    <property type="match status" value="6"/>
</dbReference>
<feature type="repeat" description="WD" evidence="3">
    <location>
        <begin position="947"/>
        <end position="983"/>
    </location>
</feature>
<dbReference type="PROSITE" id="PS00678">
    <property type="entry name" value="WD_REPEATS_1"/>
    <property type="match status" value="11"/>
</dbReference>
<keyword evidence="1 3" id="KW-0853">WD repeat</keyword>
<dbReference type="InterPro" id="IPR027417">
    <property type="entry name" value="P-loop_NTPase"/>
</dbReference>
<dbReference type="Pfam" id="PF24883">
    <property type="entry name" value="NPHP3_N"/>
    <property type="match status" value="1"/>
</dbReference>
<feature type="repeat" description="WD" evidence="3">
    <location>
        <begin position="825"/>
        <end position="858"/>
    </location>
</feature>
<evidence type="ECO:0000259" key="4">
    <source>
        <dbReference type="Pfam" id="PF24883"/>
    </source>
</evidence>
<dbReference type="InterPro" id="IPR019775">
    <property type="entry name" value="WD40_repeat_CS"/>
</dbReference>
<feature type="repeat" description="WD" evidence="3">
    <location>
        <begin position="743"/>
        <end position="779"/>
    </location>
</feature>
<feature type="repeat" description="WD" evidence="3">
    <location>
        <begin position="865"/>
        <end position="901"/>
    </location>
</feature>
<dbReference type="InterPro" id="IPR020472">
    <property type="entry name" value="WD40_PAC1"/>
</dbReference>
<dbReference type="OrthoDB" id="538223at2759"/>
<feature type="repeat" description="WD" evidence="3">
    <location>
        <begin position="784"/>
        <end position="820"/>
    </location>
</feature>
<proteinExistence type="predicted"/>